<dbReference type="SUPFAM" id="SSF64438">
    <property type="entry name" value="CNF1/YfiH-like putative cysteine hydrolases"/>
    <property type="match status" value="1"/>
</dbReference>
<dbReference type="HOGENOM" id="CLU_065784_0_2_9"/>
<accession>L1QGE2</accession>
<evidence type="ECO:0000256" key="8">
    <source>
        <dbReference type="ARBA" id="ARBA00047989"/>
    </source>
</evidence>
<evidence type="ECO:0000256" key="4">
    <source>
        <dbReference type="ARBA" id="ARBA00022679"/>
    </source>
</evidence>
<comment type="catalytic activity">
    <reaction evidence="8">
        <text>adenosine + H2O + H(+) = inosine + NH4(+)</text>
        <dbReference type="Rhea" id="RHEA:24408"/>
        <dbReference type="ChEBI" id="CHEBI:15377"/>
        <dbReference type="ChEBI" id="CHEBI:15378"/>
        <dbReference type="ChEBI" id="CHEBI:16335"/>
        <dbReference type="ChEBI" id="CHEBI:17596"/>
        <dbReference type="ChEBI" id="CHEBI:28938"/>
        <dbReference type="EC" id="3.5.4.4"/>
    </reaction>
    <physiologicalReaction direction="left-to-right" evidence="8">
        <dbReference type="Rhea" id="RHEA:24409"/>
    </physiologicalReaction>
</comment>
<dbReference type="CDD" id="cd16833">
    <property type="entry name" value="YfiH"/>
    <property type="match status" value="1"/>
</dbReference>
<comment type="catalytic activity">
    <reaction evidence="1">
        <text>inosine + phosphate = alpha-D-ribose 1-phosphate + hypoxanthine</text>
        <dbReference type="Rhea" id="RHEA:27646"/>
        <dbReference type="ChEBI" id="CHEBI:17368"/>
        <dbReference type="ChEBI" id="CHEBI:17596"/>
        <dbReference type="ChEBI" id="CHEBI:43474"/>
        <dbReference type="ChEBI" id="CHEBI:57720"/>
        <dbReference type="EC" id="2.4.2.1"/>
    </reaction>
    <physiologicalReaction direction="left-to-right" evidence="1">
        <dbReference type="Rhea" id="RHEA:27647"/>
    </physiologicalReaction>
</comment>
<comment type="similarity">
    <text evidence="3 11">Belongs to the purine nucleoside phosphorylase YfiH/LACC1 family.</text>
</comment>
<dbReference type="eggNOG" id="COG1496">
    <property type="taxonomic scope" value="Bacteria"/>
</dbReference>
<keyword evidence="6" id="KW-0378">Hydrolase</keyword>
<dbReference type="EMBL" id="AMEZ01000053">
    <property type="protein sequence ID" value="EKY26657.1"/>
    <property type="molecule type" value="Genomic_DNA"/>
</dbReference>
<comment type="catalytic activity">
    <reaction evidence="9">
        <text>adenosine + phosphate = alpha-D-ribose 1-phosphate + adenine</text>
        <dbReference type="Rhea" id="RHEA:27642"/>
        <dbReference type="ChEBI" id="CHEBI:16335"/>
        <dbReference type="ChEBI" id="CHEBI:16708"/>
        <dbReference type="ChEBI" id="CHEBI:43474"/>
        <dbReference type="ChEBI" id="CHEBI:57720"/>
        <dbReference type="EC" id="2.4.2.1"/>
    </reaction>
    <physiologicalReaction direction="left-to-right" evidence="9">
        <dbReference type="Rhea" id="RHEA:27643"/>
    </physiologicalReaction>
</comment>
<evidence type="ECO:0000313" key="12">
    <source>
        <dbReference type="EMBL" id="EKY26657.1"/>
    </source>
</evidence>
<dbReference type="STRING" id="545697.HMPREF0216_01842"/>
<comment type="caution">
    <text evidence="12">The sequence shown here is derived from an EMBL/GenBank/DDBJ whole genome shotgun (WGS) entry which is preliminary data.</text>
</comment>
<dbReference type="GO" id="GO:0017061">
    <property type="term" value="F:S-methyl-5-thioadenosine phosphorylase activity"/>
    <property type="evidence" value="ECO:0007669"/>
    <property type="project" value="UniProtKB-EC"/>
</dbReference>
<gene>
    <name evidence="12" type="ORF">HMPREF0216_01842</name>
</gene>
<dbReference type="InterPro" id="IPR011324">
    <property type="entry name" value="Cytotoxic_necrot_fac-like_cat"/>
</dbReference>
<dbReference type="RefSeq" id="WP_005213551.1">
    <property type="nucleotide sequence ID" value="NZ_KB291645.1"/>
</dbReference>
<name>L1QGE2_9CLOT</name>
<dbReference type="OrthoDB" id="4279at2"/>
<dbReference type="NCBIfam" id="TIGR00726">
    <property type="entry name" value="peptidoglycan editing factor PgeF"/>
    <property type="match status" value="1"/>
</dbReference>
<evidence type="ECO:0000256" key="7">
    <source>
        <dbReference type="ARBA" id="ARBA00022833"/>
    </source>
</evidence>
<dbReference type="PATRIC" id="fig|545697.3.peg.1813"/>
<protein>
    <recommendedName>
        <fullName evidence="11">Purine nucleoside phosphorylase</fullName>
    </recommendedName>
</protein>
<evidence type="ECO:0000256" key="11">
    <source>
        <dbReference type="RuleBase" id="RU361274"/>
    </source>
</evidence>
<dbReference type="GO" id="GO:0016787">
    <property type="term" value="F:hydrolase activity"/>
    <property type="evidence" value="ECO:0007669"/>
    <property type="project" value="UniProtKB-KW"/>
</dbReference>
<evidence type="ECO:0000256" key="6">
    <source>
        <dbReference type="ARBA" id="ARBA00022801"/>
    </source>
</evidence>
<evidence type="ECO:0000256" key="9">
    <source>
        <dbReference type="ARBA" id="ARBA00048968"/>
    </source>
</evidence>
<dbReference type="GO" id="GO:0005507">
    <property type="term" value="F:copper ion binding"/>
    <property type="evidence" value="ECO:0007669"/>
    <property type="project" value="TreeGrafter"/>
</dbReference>
<dbReference type="PANTHER" id="PTHR30616:SF2">
    <property type="entry name" value="PURINE NUCLEOSIDE PHOSPHORYLASE LACC1"/>
    <property type="match status" value="1"/>
</dbReference>
<reference evidence="12 13" key="1">
    <citation type="submission" date="2012-05" db="EMBL/GenBank/DDBJ databases">
        <authorList>
            <person name="Weinstock G."/>
            <person name="Sodergren E."/>
            <person name="Lobos E.A."/>
            <person name="Fulton L."/>
            <person name="Fulton R."/>
            <person name="Courtney L."/>
            <person name="Fronick C."/>
            <person name="O'Laughlin M."/>
            <person name="Godfrey J."/>
            <person name="Wilson R.M."/>
            <person name="Miner T."/>
            <person name="Farmer C."/>
            <person name="Delehaunty K."/>
            <person name="Cordes M."/>
            <person name="Minx P."/>
            <person name="Tomlinson C."/>
            <person name="Chen J."/>
            <person name="Wollam A."/>
            <person name="Pepin K.H."/>
            <person name="Bhonagiri V."/>
            <person name="Zhang X."/>
            <person name="Suruliraj S."/>
            <person name="Warren W."/>
            <person name="Mitreva M."/>
            <person name="Mardis E.R."/>
            <person name="Wilson R.K."/>
        </authorList>
    </citation>
    <scope>NUCLEOTIDE SEQUENCE [LARGE SCALE GENOMIC DNA]</scope>
    <source>
        <strain evidence="12 13">DSM 1785</strain>
    </source>
</reference>
<keyword evidence="5" id="KW-0479">Metal-binding</keyword>
<proteinExistence type="inferred from homology"/>
<evidence type="ECO:0000256" key="1">
    <source>
        <dbReference type="ARBA" id="ARBA00000553"/>
    </source>
</evidence>
<keyword evidence="7" id="KW-0862">Zinc</keyword>
<keyword evidence="13" id="KW-1185">Reference proteome</keyword>
<dbReference type="InterPro" id="IPR003730">
    <property type="entry name" value="Cu_polyphenol_OxRdtase"/>
</dbReference>
<comment type="function">
    <text evidence="2">Purine nucleoside enzyme that catalyzes the phosphorolysis of adenosine and inosine nucleosides, yielding D-ribose 1-phosphate and the respective free bases, adenine and hypoxanthine. Also catalyzes the phosphorolysis of S-methyl-5'-thioadenosine into adenine and S-methyl-5-thio-alpha-D-ribose 1-phosphate. Also has adenosine deaminase activity.</text>
</comment>
<comment type="catalytic activity">
    <reaction evidence="10">
        <text>S-methyl-5'-thioadenosine + phosphate = 5-(methylsulfanyl)-alpha-D-ribose 1-phosphate + adenine</text>
        <dbReference type="Rhea" id="RHEA:11852"/>
        <dbReference type="ChEBI" id="CHEBI:16708"/>
        <dbReference type="ChEBI" id="CHEBI:17509"/>
        <dbReference type="ChEBI" id="CHEBI:43474"/>
        <dbReference type="ChEBI" id="CHEBI:58533"/>
        <dbReference type="EC" id="2.4.2.28"/>
    </reaction>
    <physiologicalReaction direction="left-to-right" evidence="10">
        <dbReference type="Rhea" id="RHEA:11853"/>
    </physiologicalReaction>
</comment>
<sequence>MNYIYVKDLKEYKDFWVLENGKINIVFSNAKNHRSFNRNTEEGMANLFSLKEDFNVDEVQYLHQIHSDNVISYKKEIKDFIENEGDAIITNEKGVIIGAFTADCVPVILVDEEKNVISAIHSGWKGTFNEISKKAVDKMITNFNSDVNNIKVYIGPHIRQCCYEISEELKEKFIEKFNVPKEKLFNGRNLSMELCIEESLKSIGINENNIYSLKICTHCEEEEKLFSYRKSNGTYGRLFSFAYIK</sequence>
<evidence type="ECO:0000256" key="3">
    <source>
        <dbReference type="ARBA" id="ARBA00007353"/>
    </source>
</evidence>
<evidence type="ECO:0000256" key="2">
    <source>
        <dbReference type="ARBA" id="ARBA00003215"/>
    </source>
</evidence>
<evidence type="ECO:0000256" key="10">
    <source>
        <dbReference type="ARBA" id="ARBA00049893"/>
    </source>
</evidence>
<dbReference type="InterPro" id="IPR038371">
    <property type="entry name" value="Cu_polyphenol_OxRdtase_sf"/>
</dbReference>
<dbReference type="PANTHER" id="PTHR30616">
    <property type="entry name" value="UNCHARACTERIZED PROTEIN YFIH"/>
    <property type="match status" value="1"/>
</dbReference>
<dbReference type="AlphaFoldDB" id="L1QGE2"/>
<organism evidence="12 13">
    <name type="scientific">Clostridium celatum DSM 1785</name>
    <dbReference type="NCBI Taxonomy" id="545697"/>
    <lineage>
        <taxon>Bacteria</taxon>
        <taxon>Bacillati</taxon>
        <taxon>Bacillota</taxon>
        <taxon>Clostridia</taxon>
        <taxon>Eubacteriales</taxon>
        <taxon>Clostridiaceae</taxon>
        <taxon>Clostridium</taxon>
    </lineage>
</organism>
<dbReference type="Pfam" id="PF02578">
    <property type="entry name" value="Cu-oxidase_4"/>
    <property type="match status" value="1"/>
</dbReference>
<evidence type="ECO:0000313" key="13">
    <source>
        <dbReference type="Proteomes" id="UP000010420"/>
    </source>
</evidence>
<evidence type="ECO:0000256" key="5">
    <source>
        <dbReference type="ARBA" id="ARBA00022723"/>
    </source>
</evidence>
<dbReference type="Proteomes" id="UP000010420">
    <property type="component" value="Unassembled WGS sequence"/>
</dbReference>
<dbReference type="Gene3D" id="3.60.140.10">
    <property type="entry name" value="CNF1/YfiH-like putative cysteine hydrolases"/>
    <property type="match status" value="1"/>
</dbReference>
<keyword evidence="4" id="KW-0808">Transferase</keyword>